<accession>A0ABW0NNE5</accession>
<dbReference type="PROSITE" id="PS50853">
    <property type="entry name" value="FN3"/>
    <property type="match status" value="2"/>
</dbReference>
<dbReference type="InterPro" id="IPR013783">
    <property type="entry name" value="Ig-like_fold"/>
</dbReference>
<keyword evidence="6" id="KW-1185">Reference proteome</keyword>
<dbReference type="Pfam" id="PF12138">
    <property type="entry name" value="Spherulin4"/>
    <property type="match status" value="1"/>
</dbReference>
<dbReference type="InterPro" id="IPR017853">
    <property type="entry name" value="GH"/>
</dbReference>
<name>A0ABW0NNE5_9MICO</name>
<dbReference type="PANTHER" id="PTHR35040">
    <property type="match status" value="1"/>
</dbReference>
<dbReference type="InterPro" id="IPR036116">
    <property type="entry name" value="FN3_sf"/>
</dbReference>
<organism evidence="5 6">
    <name type="scientific">Lysinimonas soli</name>
    <dbReference type="NCBI Taxonomy" id="1074233"/>
    <lineage>
        <taxon>Bacteria</taxon>
        <taxon>Bacillati</taxon>
        <taxon>Actinomycetota</taxon>
        <taxon>Actinomycetes</taxon>
        <taxon>Micrococcales</taxon>
        <taxon>Microbacteriaceae</taxon>
        <taxon>Lysinimonas</taxon>
    </lineage>
</organism>
<feature type="chain" id="PRO_5047461258" evidence="3">
    <location>
        <begin position="32"/>
        <end position="610"/>
    </location>
</feature>
<protein>
    <submittedName>
        <fullName evidence="5">Fibronectin type III domain-containing protein</fullName>
    </submittedName>
</protein>
<proteinExistence type="predicted"/>
<dbReference type="SUPFAM" id="SSF51445">
    <property type="entry name" value="(Trans)glycosidases"/>
    <property type="match status" value="1"/>
</dbReference>
<feature type="domain" description="Fibronectin type-III" evidence="4">
    <location>
        <begin position="299"/>
        <end position="388"/>
    </location>
</feature>
<comment type="caution">
    <text evidence="5">The sequence shown here is derived from an EMBL/GenBank/DDBJ whole genome shotgun (WGS) entry which is preliminary data.</text>
</comment>
<dbReference type="InterPro" id="IPR021986">
    <property type="entry name" value="Spherulin4"/>
</dbReference>
<evidence type="ECO:0000256" key="2">
    <source>
        <dbReference type="ARBA" id="ARBA00023326"/>
    </source>
</evidence>
<dbReference type="CDD" id="cd00063">
    <property type="entry name" value="FN3"/>
    <property type="match status" value="2"/>
</dbReference>
<gene>
    <name evidence="5" type="ORF">ACFPJ4_00380</name>
</gene>
<evidence type="ECO:0000256" key="1">
    <source>
        <dbReference type="ARBA" id="ARBA00023295"/>
    </source>
</evidence>
<evidence type="ECO:0000313" key="6">
    <source>
        <dbReference type="Proteomes" id="UP001596039"/>
    </source>
</evidence>
<dbReference type="Pfam" id="PF00041">
    <property type="entry name" value="fn3"/>
    <property type="match status" value="1"/>
</dbReference>
<keyword evidence="3" id="KW-0732">Signal</keyword>
<keyword evidence="2" id="KW-0119">Carbohydrate metabolism</keyword>
<feature type="domain" description="Fibronectin type-III" evidence="4">
    <location>
        <begin position="395"/>
        <end position="483"/>
    </location>
</feature>
<dbReference type="InterPro" id="IPR003961">
    <property type="entry name" value="FN3_dom"/>
</dbReference>
<keyword evidence="1" id="KW-0378">Hydrolase</keyword>
<dbReference type="PANTHER" id="PTHR35040:SF7">
    <property type="entry name" value="FIBRONECTIN TYPE-III DOMAIN-CONTAINING PROTEIN-RELATED"/>
    <property type="match status" value="1"/>
</dbReference>
<dbReference type="EMBL" id="JBHSMG010000001">
    <property type="protein sequence ID" value="MFC5500687.1"/>
    <property type="molecule type" value="Genomic_DNA"/>
</dbReference>
<dbReference type="Proteomes" id="UP001596039">
    <property type="component" value="Unassembled WGS sequence"/>
</dbReference>
<dbReference type="SUPFAM" id="SSF49265">
    <property type="entry name" value="Fibronectin type III"/>
    <property type="match status" value="1"/>
</dbReference>
<reference evidence="6" key="1">
    <citation type="journal article" date="2019" name="Int. J. Syst. Evol. Microbiol.">
        <title>The Global Catalogue of Microorganisms (GCM) 10K type strain sequencing project: providing services to taxonomists for standard genome sequencing and annotation.</title>
        <authorList>
            <consortium name="The Broad Institute Genomics Platform"/>
            <consortium name="The Broad Institute Genome Sequencing Center for Infectious Disease"/>
            <person name="Wu L."/>
            <person name="Ma J."/>
        </authorList>
    </citation>
    <scope>NUCLEOTIDE SEQUENCE [LARGE SCALE GENOMIC DNA]</scope>
    <source>
        <strain evidence="6">CGMCC 4.6997</strain>
    </source>
</reference>
<evidence type="ECO:0000256" key="3">
    <source>
        <dbReference type="SAM" id="SignalP"/>
    </source>
</evidence>
<feature type="signal peptide" evidence="3">
    <location>
        <begin position="1"/>
        <end position="31"/>
    </location>
</feature>
<dbReference type="RefSeq" id="WP_386738282.1">
    <property type="nucleotide sequence ID" value="NZ_JBHSMG010000001.1"/>
</dbReference>
<keyword evidence="2" id="KW-0624">Polysaccharide degradation</keyword>
<dbReference type="SMART" id="SM00060">
    <property type="entry name" value="FN3"/>
    <property type="match status" value="2"/>
</dbReference>
<sequence>MKNTSRRNVAVLAAFALGLGGVALSAQSASATVPDLGQHIAVPAYIPPSDTTSWSSLNSSTSQLGFIVVNVSNGPGSAVDSSWKTVIDAAHAHGTKVLGYVDSGYFGASSPARATVLGDTDATSWTVQAQQDVNRWYSFYGSSIDGIFVDDGMNTCGPTTGSNAYANLYINLNNYIHANHAGSLTVVNPGISVPQCYEDAADVIVSFEGDATTYLSPPTGVGPLPWQLNADPDKFWNIIYNVSSAQLTSVMNQSKSDNAGYVYATADTLPNPYDTAPTGSYWTSEQTASQGTSTTVPSTPAQPYAISVYTTGADLGWTSASSSSVAGYEVYRNGLHVASVGNFTPNDTTYTPVGLTASTSYSYTIRARSLAGVLSAASSAKTITTDVEWGTAASAPGSLASSNLTANGVQLSWTASTVTNDAVAFYDVYENGTRILSLQPTVTSVHLGYLSPGTTYSFYVIARVTSDTPSAASSTVSVTTPTPTPITNALVTFTATNAHFEAQYNLSYTFQNVFIDTDGSTSTGYQIGGIGADYLIENGTLYRSTSGANAWDWTPITLSSGPLTSSSGGLYKWDVPSSTFPSATTTLTVVFDGSGSSTEATLAPITAAKS</sequence>
<dbReference type="Gene3D" id="2.60.40.10">
    <property type="entry name" value="Immunoglobulins"/>
    <property type="match status" value="2"/>
</dbReference>
<keyword evidence="1" id="KW-0326">Glycosidase</keyword>
<evidence type="ECO:0000313" key="5">
    <source>
        <dbReference type="EMBL" id="MFC5500687.1"/>
    </source>
</evidence>
<evidence type="ECO:0000259" key="4">
    <source>
        <dbReference type="PROSITE" id="PS50853"/>
    </source>
</evidence>